<dbReference type="AlphaFoldDB" id="A0A917GY60"/>
<keyword evidence="2" id="KW-0812">Transmembrane</keyword>
<feature type="compositionally biased region" description="Polar residues" evidence="1">
    <location>
        <begin position="11"/>
        <end position="20"/>
    </location>
</feature>
<keyword evidence="2" id="KW-0472">Membrane</keyword>
<evidence type="ECO:0000256" key="2">
    <source>
        <dbReference type="SAM" id="Phobius"/>
    </source>
</evidence>
<evidence type="ECO:0000313" key="4">
    <source>
        <dbReference type="Proteomes" id="UP000600247"/>
    </source>
</evidence>
<reference evidence="3 4" key="1">
    <citation type="journal article" date="2014" name="Int. J. Syst. Evol. Microbiol.">
        <title>Complete genome sequence of Corynebacterium casei LMG S-19264T (=DSM 44701T), isolated from a smear-ripened cheese.</title>
        <authorList>
            <consortium name="US DOE Joint Genome Institute (JGI-PGF)"/>
            <person name="Walter F."/>
            <person name="Albersmeier A."/>
            <person name="Kalinowski J."/>
            <person name="Ruckert C."/>
        </authorList>
    </citation>
    <scope>NUCLEOTIDE SEQUENCE [LARGE SCALE GENOMIC DNA]</scope>
    <source>
        <strain evidence="3 4">CGMCC 1.15286</strain>
    </source>
</reference>
<organism evidence="3 4">
    <name type="scientific">Paenibacillus radicis</name>
    <name type="common">ex Gao et al. 2016</name>
    <dbReference type="NCBI Taxonomy" id="1737354"/>
    <lineage>
        <taxon>Bacteria</taxon>
        <taxon>Bacillati</taxon>
        <taxon>Bacillota</taxon>
        <taxon>Bacilli</taxon>
        <taxon>Bacillales</taxon>
        <taxon>Paenibacillaceae</taxon>
        <taxon>Paenibacillus</taxon>
    </lineage>
</organism>
<name>A0A917GY60_9BACL</name>
<dbReference type="EMBL" id="BMHY01000002">
    <property type="protein sequence ID" value="GGG61633.1"/>
    <property type="molecule type" value="Genomic_DNA"/>
</dbReference>
<evidence type="ECO:0000256" key="1">
    <source>
        <dbReference type="SAM" id="MobiDB-lite"/>
    </source>
</evidence>
<feature type="transmembrane region" description="Helical" evidence="2">
    <location>
        <begin position="39"/>
        <end position="59"/>
    </location>
</feature>
<feature type="region of interest" description="Disordered" evidence="1">
    <location>
        <begin position="1"/>
        <end position="21"/>
    </location>
</feature>
<proteinExistence type="predicted"/>
<keyword evidence="4" id="KW-1185">Reference proteome</keyword>
<comment type="caution">
    <text evidence="3">The sequence shown here is derived from an EMBL/GenBank/DDBJ whole genome shotgun (WGS) entry which is preliminary data.</text>
</comment>
<feature type="compositionally biased region" description="Basic and acidic residues" evidence="1">
    <location>
        <begin position="1"/>
        <end position="10"/>
    </location>
</feature>
<dbReference type="RefSeq" id="WP_188888213.1">
    <property type="nucleotide sequence ID" value="NZ_BMHY01000002.1"/>
</dbReference>
<keyword evidence="2" id="KW-1133">Transmembrane helix</keyword>
<protein>
    <submittedName>
        <fullName evidence="3">Uncharacterized protein</fullName>
    </submittedName>
</protein>
<sequence length="202" mass="21314">MNNNYRDKNRQNLSSLGRTRNSGEDLANKLKVKRAKSKNIHRTAIGLTALVIFCAAIFLNNSSVSTADVTNVKENGIGKGMKAGTVLVAADDLGLQAKDFNVEMKSNVKTGRLLIWDYAAEDGDVVTVKADGKVIAENVGILHEPFSLDIPIPSVVEVVGIKDGGGGITYGVKIPGAVGNSVFFNAAPIGSANKYTITGPVK</sequence>
<dbReference type="Proteomes" id="UP000600247">
    <property type="component" value="Unassembled WGS sequence"/>
</dbReference>
<evidence type="ECO:0000313" key="3">
    <source>
        <dbReference type="EMBL" id="GGG61633.1"/>
    </source>
</evidence>
<accession>A0A917GY60</accession>
<gene>
    <name evidence="3" type="ORF">GCM10010918_13980</name>
</gene>